<evidence type="ECO:0000256" key="5">
    <source>
        <dbReference type="ARBA" id="ARBA00022840"/>
    </source>
</evidence>
<keyword evidence="4" id="KW-0547">Nucleotide-binding</keyword>
<keyword evidence="8" id="KW-0670">Pyruvate</keyword>
<dbReference type="Pfam" id="PF01293">
    <property type="entry name" value="PEPCK_ATP"/>
    <property type="match status" value="1"/>
</dbReference>
<dbReference type="UniPathway" id="UPA00138"/>
<dbReference type="GO" id="GO:0005524">
    <property type="term" value="F:ATP binding"/>
    <property type="evidence" value="ECO:0007669"/>
    <property type="project" value="UniProtKB-KW"/>
</dbReference>
<dbReference type="EMBL" id="VYUT01000010">
    <property type="protein sequence ID" value="KAA9205334.1"/>
    <property type="molecule type" value="Genomic_DNA"/>
</dbReference>
<keyword evidence="5" id="KW-0067">ATP-binding</keyword>
<protein>
    <recommendedName>
        <fullName evidence="3">phosphoenolpyruvate carboxykinase (ATP)</fullName>
        <ecNumber evidence="3">4.1.1.49</ecNumber>
    </recommendedName>
</protein>
<dbReference type="InterPro" id="IPR008210">
    <property type="entry name" value="PEP_carboxykinase_N"/>
</dbReference>
<comment type="caution">
    <text evidence="8">The sequence shown here is derived from an EMBL/GenBank/DDBJ whole genome shotgun (WGS) entry which is preliminary data.</text>
</comment>
<dbReference type="GO" id="GO:0004612">
    <property type="term" value="F:phosphoenolpyruvate carboxykinase (ATP) activity"/>
    <property type="evidence" value="ECO:0007669"/>
    <property type="project" value="UniProtKB-EC"/>
</dbReference>
<evidence type="ECO:0000256" key="3">
    <source>
        <dbReference type="ARBA" id="ARBA00012363"/>
    </source>
</evidence>
<comment type="catalytic activity">
    <reaction evidence="7">
        <text>oxaloacetate + ATP = phosphoenolpyruvate + ADP + CO2</text>
        <dbReference type="Rhea" id="RHEA:18617"/>
        <dbReference type="ChEBI" id="CHEBI:16452"/>
        <dbReference type="ChEBI" id="CHEBI:16526"/>
        <dbReference type="ChEBI" id="CHEBI:30616"/>
        <dbReference type="ChEBI" id="CHEBI:58702"/>
        <dbReference type="ChEBI" id="CHEBI:456216"/>
        <dbReference type="EC" id="4.1.1.49"/>
    </reaction>
</comment>
<name>A0A5N0YT10_9ENTE</name>
<dbReference type="RefSeq" id="WP_104661722.1">
    <property type="nucleotide sequence ID" value="NZ_PTWL01000131.1"/>
</dbReference>
<reference evidence="8 9" key="1">
    <citation type="submission" date="2019-09" db="EMBL/GenBank/DDBJ databases">
        <title>Vancomyinc resistant enterococci isolated from farm animals in Switzerland.</title>
        <authorList>
            <person name="Stevens M.J.A."/>
            <person name="Stephan R."/>
            <person name="Morach M."/>
            <person name="Nuesch-Inderbinen M."/>
        </authorList>
    </citation>
    <scope>NUCLEOTIDE SEQUENCE [LARGE SCALE GENOMIC DNA]</scope>
    <source>
        <strain evidence="8 9">GH27</strain>
    </source>
</reference>
<gene>
    <name evidence="8" type="ORF">F6X95_08145</name>
</gene>
<dbReference type="SUPFAM" id="SSF53795">
    <property type="entry name" value="PEP carboxykinase-like"/>
    <property type="match status" value="1"/>
</dbReference>
<proteinExistence type="inferred from homology"/>
<dbReference type="InterPro" id="IPR013035">
    <property type="entry name" value="PEP_carboxykinase_C"/>
</dbReference>
<evidence type="ECO:0000256" key="1">
    <source>
        <dbReference type="ARBA" id="ARBA00004742"/>
    </source>
</evidence>
<dbReference type="InterPro" id="IPR001272">
    <property type="entry name" value="PEP_carboxykinase_ATP"/>
</dbReference>
<organism evidence="8 9">
    <name type="scientific">Enterococcus durans</name>
    <dbReference type="NCBI Taxonomy" id="53345"/>
    <lineage>
        <taxon>Bacteria</taxon>
        <taxon>Bacillati</taxon>
        <taxon>Bacillota</taxon>
        <taxon>Bacilli</taxon>
        <taxon>Lactobacillales</taxon>
        <taxon>Enterococcaceae</taxon>
        <taxon>Enterococcus</taxon>
    </lineage>
</organism>
<accession>A0A5N0YT10</accession>
<dbReference type="Gene3D" id="3.40.449.10">
    <property type="entry name" value="Phosphoenolpyruvate Carboxykinase, domain 1"/>
    <property type="match status" value="1"/>
</dbReference>
<comment type="similarity">
    <text evidence="2">Belongs to the phosphoenolpyruvate carboxykinase (ATP) family.</text>
</comment>
<dbReference type="GO" id="GO:0006094">
    <property type="term" value="P:gluconeogenesis"/>
    <property type="evidence" value="ECO:0007669"/>
    <property type="project" value="UniProtKB-UniPathway"/>
</dbReference>
<evidence type="ECO:0000256" key="7">
    <source>
        <dbReference type="ARBA" id="ARBA00047371"/>
    </source>
</evidence>
<keyword evidence="8" id="KW-0808">Transferase</keyword>
<dbReference type="GO" id="GO:0016301">
    <property type="term" value="F:kinase activity"/>
    <property type="evidence" value="ECO:0007669"/>
    <property type="project" value="UniProtKB-KW"/>
</dbReference>
<keyword evidence="6" id="KW-0456">Lyase</keyword>
<dbReference type="AlphaFoldDB" id="A0A5N0YT10"/>
<dbReference type="Proteomes" id="UP000326078">
    <property type="component" value="Unassembled WGS sequence"/>
</dbReference>
<dbReference type="Gene3D" id="3.90.228.20">
    <property type="match status" value="1"/>
</dbReference>
<dbReference type="SUPFAM" id="SSF68923">
    <property type="entry name" value="PEP carboxykinase N-terminal domain"/>
    <property type="match status" value="1"/>
</dbReference>
<keyword evidence="8" id="KW-0418">Kinase</keyword>
<evidence type="ECO:0000256" key="6">
    <source>
        <dbReference type="ARBA" id="ARBA00023239"/>
    </source>
</evidence>
<evidence type="ECO:0000313" key="8">
    <source>
        <dbReference type="EMBL" id="KAA9205334.1"/>
    </source>
</evidence>
<comment type="pathway">
    <text evidence="1">Carbohydrate biosynthesis; gluconeogenesis.</text>
</comment>
<sequence length="545" mass="61412">MSTKSFLKAKDIEPENPLLSGIRTIIETAFYGNNVEQIPNLQIAYQLAKESPGTIVTDLPIMHTEEFKLPQDAKILVFNDGKVVGRTASARRVIGEPTIDQKKYEGILREAVYQSRNRVFYHGEVIVGLDNEFSVKSHLLIPEGFENNLYSYLLNFQFATDEIEKIYQNSTVYDEGDLYIFCDPYWTDSEYPDGLVLFDPHHNVAAVLGLRYFGELKKATLTLAWAMANRNGFVACHGGMKQYVLDDRTYTMAVFGLSGSGKSTITLAKHAEDLPVTILHDDAFIISREKGSTTALEPSYFDKTQDYSSDDPTIAYFLTCQNVGVTTNEMQEKIIITQDIRNGNGRTVKSRFVTPNRVDHLDEPIDAVFWIMKDDSLPPVLRIDDPTLATAFGATLATKRSSAENVTNGDANQLIIEPFANPFRAYPLGEDYQAFRTLFESGRTKCYVLNTGNYNGKKVTPAITLGSIEKIVRETGKFIPFGMLPRISYLPIEGMEVPFDDRAYRQLLQERLRIRTQYIRSLNAYHSLPKEAAESIENLIGQLAK</sequence>
<evidence type="ECO:0000256" key="4">
    <source>
        <dbReference type="ARBA" id="ARBA00022741"/>
    </source>
</evidence>
<evidence type="ECO:0000313" key="9">
    <source>
        <dbReference type="Proteomes" id="UP000326078"/>
    </source>
</evidence>
<evidence type="ECO:0000256" key="2">
    <source>
        <dbReference type="ARBA" id="ARBA00006052"/>
    </source>
</evidence>
<dbReference type="EC" id="4.1.1.49" evidence="3"/>